<evidence type="ECO:0000313" key="2">
    <source>
        <dbReference type="Proteomes" id="UP001238496"/>
    </source>
</evidence>
<gene>
    <name evidence="1" type="ORF">J2045_000916</name>
</gene>
<name>A0ABU0G457_9HYPH</name>
<dbReference type="EMBL" id="JAUSUW010000002">
    <property type="protein sequence ID" value="MDQ0419903.1"/>
    <property type="molecule type" value="Genomic_DNA"/>
</dbReference>
<reference evidence="1 2" key="1">
    <citation type="submission" date="2023-07" db="EMBL/GenBank/DDBJ databases">
        <title>Genomic Encyclopedia of Type Strains, Phase IV (KMG-IV): sequencing the most valuable type-strain genomes for metagenomic binning, comparative biology and taxonomic classification.</title>
        <authorList>
            <person name="Goeker M."/>
        </authorList>
    </citation>
    <scope>NUCLEOTIDE SEQUENCE [LARGE SCALE GENOMIC DNA]</scope>
    <source>
        <strain evidence="1 2">DSM 1111</strain>
    </source>
</reference>
<organism evidence="1 2">
    <name type="scientific">Peteryoungia aggregata LMG 23059</name>
    <dbReference type="NCBI Taxonomy" id="1368425"/>
    <lineage>
        <taxon>Bacteria</taxon>
        <taxon>Pseudomonadati</taxon>
        <taxon>Pseudomonadota</taxon>
        <taxon>Alphaproteobacteria</taxon>
        <taxon>Hyphomicrobiales</taxon>
        <taxon>Rhizobiaceae</taxon>
        <taxon>Peteryoungia</taxon>
    </lineage>
</organism>
<proteinExistence type="predicted"/>
<accession>A0ABU0G457</accession>
<comment type="caution">
    <text evidence="1">The sequence shown here is derived from an EMBL/GenBank/DDBJ whole genome shotgun (WGS) entry which is preliminary data.</text>
</comment>
<keyword evidence="2" id="KW-1185">Reference proteome</keyword>
<protein>
    <submittedName>
        <fullName evidence="1">Uncharacterized protein</fullName>
    </submittedName>
</protein>
<evidence type="ECO:0000313" key="1">
    <source>
        <dbReference type="EMBL" id="MDQ0419903.1"/>
    </source>
</evidence>
<dbReference type="Proteomes" id="UP001238496">
    <property type="component" value="Unassembled WGS sequence"/>
</dbReference>
<sequence>MSRPDLDHHHTIQHLETIRSNYRSKEARRSIDRELEILKGPDGLLRHPSDTLNAVNTADLTESLFMDHARRLREARKAREAEAQANRKSIRLVHSTN</sequence>